<feature type="transmembrane region" description="Helical" evidence="8">
    <location>
        <begin position="161"/>
        <end position="188"/>
    </location>
</feature>
<evidence type="ECO:0000313" key="11">
    <source>
        <dbReference type="EMBL" id="KAK4663567.1"/>
    </source>
</evidence>
<dbReference type="Proteomes" id="UP001326199">
    <property type="component" value="Unassembled WGS sequence"/>
</dbReference>
<feature type="signal peptide" evidence="9">
    <location>
        <begin position="1"/>
        <end position="27"/>
    </location>
</feature>
<keyword evidence="3 8" id="KW-0812">Transmembrane</keyword>
<feature type="transmembrane region" description="Helical" evidence="8">
    <location>
        <begin position="251"/>
        <end position="270"/>
    </location>
</feature>
<feature type="region of interest" description="Disordered" evidence="7">
    <location>
        <begin position="305"/>
        <end position="326"/>
    </location>
</feature>
<dbReference type="GeneID" id="87935119"/>
<gene>
    <name evidence="11" type="ORF">QC763_609540</name>
</gene>
<evidence type="ECO:0000256" key="2">
    <source>
        <dbReference type="ARBA" id="ARBA00022448"/>
    </source>
</evidence>
<evidence type="ECO:0000313" key="12">
    <source>
        <dbReference type="Proteomes" id="UP001326199"/>
    </source>
</evidence>
<evidence type="ECO:0000256" key="9">
    <source>
        <dbReference type="SAM" id="SignalP"/>
    </source>
</evidence>
<evidence type="ECO:0000256" key="3">
    <source>
        <dbReference type="ARBA" id="ARBA00022692"/>
    </source>
</evidence>
<dbReference type="PANTHER" id="PTHR47797:SF1">
    <property type="entry name" value="CYTOCHROME B561 DOMAIN-CONTAINING PROTEIN-RELATED"/>
    <property type="match status" value="1"/>
</dbReference>
<feature type="domain" description="Cytochrome b561" evidence="10">
    <location>
        <begin position="93"/>
        <end position="300"/>
    </location>
</feature>
<evidence type="ECO:0000256" key="1">
    <source>
        <dbReference type="ARBA" id="ARBA00004370"/>
    </source>
</evidence>
<feature type="transmembrane region" description="Helical" evidence="8">
    <location>
        <begin position="208"/>
        <end position="230"/>
    </location>
</feature>
<feature type="compositionally biased region" description="Low complexity" evidence="7">
    <location>
        <begin position="39"/>
        <end position="50"/>
    </location>
</feature>
<feature type="compositionally biased region" description="Gly residues" evidence="7">
    <location>
        <begin position="51"/>
        <end position="63"/>
    </location>
</feature>
<dbReference type="SMART" id="SM00665">
    <property type="entry name" value="B561"/>
    <property type="match status" value="1"/>
</dbReference>
<comment type="subcellular location">
    <subcellularLocation>
        <location evidence="1">Membrane</location>
    </subcellularLocation>
</comment>
<keyword evidence="2" id="KW-0813">Transport</keyword>
<reference evidence="11 12" key="1">
    <citation type="journal article" date="2023" name="bioRxiv">
        <title>High-quality genome assemblies of four members of thePodospora anserinaspecies complex.</title>
        <authorList>
            <person name="Ament-Velasquez S.L."/>
            <person name="Vogan A.A."/>
            <person name="Wallerman O."/>
            <person name="Hartmann F."/>
            <person name="Gautier V."/>
            <person name="Silar P."/>
            <person name="Giraud T."/>
            <person name="Johannesson H."/>
        </authorList>
    </citation>
    <scope>NUCLEOTIDE SEQUENCE [LARGE SCALE GENOMIC DNA]</scope>
    <source>
        <strain evidence="11 12">CBS 411.78</strain>
    </source>
</reference>
<keyword evidence="5 8" id="KW-1133">Transmembrane helix</keyword>
<feature type="transmembrane region" description="Helical" evidence="8">
    <location>
        <begin position="276"/>
        <end position="295"/>
    </location>
</feature>
<dbReference type="PROSITE" id="PS50939">
    <property type="entry name" value="CYTOCHROME_B561"/>
    <property type="match status" value="1"/>
</dbReference>
<protein>
    <recommendedName>
        <fullName evidence="10">Cytochrome b561 domain-containing protein</fullName>
    </recommendedName>
</protein>
<evidence type="ECO:0000256" key="5">
    <source>
        <dbReference type="ARBA" id="ARBA00022989"/>
    </source>
</evidence>
<feature type="compositionally biased region" description="Low complexity" evidence="7">
    <location>
        <begin position="68"/>
        <end position="92"/>
    </location>
</feature>
<dbReference type="InterPro" id="IPR006593">
    <property type="entry name" value="Cyt_b561/ferric_Rdtase_TM"/>
</dbReference>
<keyword evidence="9" id="KW-0732">Signal</keyword>
<dbReference type="CDD" id="cd08760">
    <property type="entry name" value="Cyt_b561_FRRS1_like"/>
    <property type="match status" value="1"/>
</dbReference>
<dbReference type="RefSeq" id="XP_062763533.1">
    <property type="nucleotide sequence ID" value="XM_062914776.1"/>
</dbReference>
<sequence length="337" mass="35941">MKSLTFFTLRLLQIALLVACLAFAVEAARGSSSGGGRSGSSSSGSGRSGSSFGGGGSSTGFGSGYYPSNNDNDGTSSSSGSHNSNSNFNSNSASSTNAYFGTGNAGGYRYRYRNGNNNSRAPFDTQQAMNYRTIHGILASLAMVVLFPIGSILLRVLPGKWGFWVHVIFQVLATIIYISGAALGIYLVNMIRIPSGSLLSNTSTNYHPILGLVLLVLFLIQPVLGVVHHLKFRKVQKRQIWSQLHLANGRGSIIIGIITGGLGLHLSQATNQKKTVYAAVAGVIGAIWIGVSVWAELKRKKKLTDTEKAKEGEDESMVRRKSGEEVKTGVTAWDIMK</sequence>
<dbReference type="Gene3D" id="1.20.120.1770">
    <property type="match status" value="1"/>
</dbReference>
<name>A0ABR0H6N5_9PEZI</name>
<accession>A0ABR0H6N5</accession>
<evidence type="ECO:0000259" key="10">
    <source>
        <dbReference type="PROSITE" id="PS50939"/>
    </source>
</evidence>
<keyword evidence="4" id="KW-0249">Electron transport</keyword>
<feature type="region of interest" description="Disordered" evidence="7">
    <location>
        <begin position="29"/>
        <end position="92"/>
    </location>
</feature>
<feature type="chain" id="PRO_5046693971" description="Cytochrome b561 domain-containing protein" evidence="9">
    <location>
        <begin position="28"/>
        <end position="337"/>
    </location>
</feature>
<proteinExistence type="predicted"/>
<evidence type="ECO:0000256" key="8">
    <source>
        <dbReference type="SAM" id="Phobius"/>
    </source>
</evidence>
<dbReference type="EMBL" id="JAFFHB010000008">
    <property type="protein sequence ID" value="KAK4663567.1"/>
    <property type="molecule type" value="Genomic_DNA"/>
</dbReference>
<evidence type="ECO:0000256" key="4">
    <source>
        <dbReference type="ARBA" id="ARBA00022982"/>
    </source>
</evidence>
<keyword evidence="12" id="KW-1185">Reference proteome</keyword>
<keyword evidence="6 8" id="KW-0472">Membrane</keyword>
<dbReference type="PANTHER" id="PTHR47797">
    <property type="entry name" value="DEHYDROGENASE, PUTATIVE (AFU_ORTHOLOGUE AFUA_8G05805)-RELATED"/>
    <property type="match status" value="1"/>
</dbReference>
<feature type="transmembrane region" description="Helical" evidence="8">
    <location>
        <begin position="134"/>
        <end position="154"/>
    </location>
</feature>
<evidence type="ECO:0000256" key="7">
    <source>
        <dbReference type="SAM" id="MobiDB-lite"/>
    </source>
</evidence>
<evidence type="ECO:0000256" key="6">
    <source>
        <dbReference type="ARBA" id="ARBA00023136"/>
    </source>
</evidence>
<organism evidence="11 12">
    <name type="scientific">Podospora pseudopauciseta</name>
    <dbReference type="NCBI Taxonomy" id="2093780"/>
    <lineage>
        <taxon>Eukaryota</taxon>
        <taxon>Fungi</taxon>
        <taxon>Dikarya</taxon>
        <taxon>Ascomycota</taxon>
        <taxon>Pezizomycotina</taxon>
        <taxon>Sordariomycetes</taxon>
        <taxon>Sordariomycetidae</taxon>
        <taxon>Sordariales</taxon>
        <taxon>Podosporaceae</taxon>
        <taxon>Podospora</taxon>
    </lineage>
</organism>
<comment type="caution">
    <text evidence="11">The sequence shown here is derived from an EMBL/GenBank/DDBJ whole genome shotgun (WGS) entry which is preliminary data.</text>
</comment>